<evidence type="ECO:0000256" key="6">
    <source>
        <dbReference type="ARBA" id="ARBA00023014"/>
    </source>
</evidence>
<dbReference type="EMBL" id="JAUTXY010000012">
    <property type="protein sequence ID" value="MEE2060353.1"/>
    <property type="molecule type" value="Genomic_DNA"/>
</dbReference>
<dbReference type="SUPFAM" id="SSF54862">
    <property type="entry name" value="4Fe-4S ferredoxins"/>
    <property type="match status" value="1"/>
</dbReference>
<evidence type="ECO:0000259" key="8">
    <source>
        <dbReference type="PROSITE" id="PS51379"/>
    </source>
</evidence>
<evidence type="ECO:0000256" key="7">
    <source>
        <dbReference type="ARBA" id="ARBA00023291"/>
    </source>
</evidence>
<dbReference type="PANTHER" id="PTHR36923:SF3">
    <property type="entry name" value="FERREDOXIN"/>
    <property type="match status" value="1"/>
</dbReference>
<keyword evidence="2" id="KW-0813">Transport</keyword>
<keyword evidence="6" id="KW-0411">Iron-sulfur</keyword>
<evidence type="ECO:0000256" key="1">
    <source>
        <dbReference type="ARBA" id="ARBA00001927"/>
    </source>
</evidence>
<organism evidence="9 10">
    <name type="scientific">Rhodococcus artemisiae</name>
    <dbReference type="NCBI Taxonomy" id="714159"/>
    <lineage>
        <taxon>Bacteria</taxon>
        <taxon>Bacillati</taxon>
        <taxon>Actinomycetota</taxon>
        <taxon>Actinomycetes</taxon>
        <taxon>Mycobacteriales</taxon>
        <taxon>Nocardiaceae</taxon>
        <taxon>Rhodococcus</taxon>
    </lineage>
</organism>
<evidence type="ECO:0000256" key="5">
    <source>
        <dbReference type="ARBA" id="ARBA00023004"/>
    </source>
</evidence>
<dbReference type="InterPro" id="IPR017896">
    <property type="entry name" value="4Fe4S_Fe-S-bd"/>
</dbReference>
<dbReference type="RefSeq" id="WP_330135541.1">
    <property type="nucleotide sequence ID" value="NZ_JAUTXY010000012.1"/>
</dbReference>
<dbReference type="Gene3D" id="3.30.70.20">
    <property type="match status" value="1"/>
</dbReference>
<gene>
    <name evidence="9" type="ORF">Q7514_22790</name>
</gene>
<keyword evidence="4" id="KW-0249">Electron transport</keyword>
<evidence type="ECO:0000313" key="10">
    <source>
        <dbReference type="Proteomes" id="UP001336020"/>
    </source>
</evidence>
<dbReference type="PANTHER" id="PTHR36923">
    <property type="entry name" value="FERREDOXIN"/>
    <property type="match status" value="1"/>
</dbReference>
<evidence type="ECO:0000256" key="3">
    <source>
        <dbReference type="ARBA" id="ARBA00022723"/>
    </source>
</evidence>
<comment type="caution">
    <text evidence="9">The sequence shown here is derived from an EMBL/GenBank/DDBJ whole genome shotgun (WGS) entry which is preliminary data.</text>
</comment>
<accession>A0ABU7LFP4</accession>
<dbReference type="Proteomes" id="UP001336020">
    <property type="component" value="Unassembled WGS sequence"/>
</dbReference>
<reference evidence="9 10" key="1">
    <citation type="submission" date="2023-07" db="EMBL/GenBank/DDBJ databases">
        <authorList>
            <person name="Girao M."/>
            <person name="Carvalho M.F."/>
        </authorList>
    </citation>
    <scope>NUCLEOTIDE SEQUENCE [LARGE SCALE GENOMIC DNA]</scope>
    <source>
        <strain evidence="9 10">YIM65754</strain>
    </source>
</reference>
<keyword evidence="5" id="KW-0408">Iron</keyword>
<keyword evidence="3" id="KW-0479">Metal-binding</keyword>
<sequence>MKVDQEIEVMKVTVDATKCDGYGICFDVCPSVFRSDEWGYAVAAGDGTVSHEDRQKARRAISLCPEQAIREIT</sequence>
<evidence type="ECO:0000313" key="9">
    <source>
        <dbReference type="EMBL" id="MEE2060353.1"/>
    </source>
</evidence>
<dbReference type="PROSITE" id="PS51379">
    <property type="entry name" value="4FE4S_FER_2"/>
    <property type="match status" value="1"/>
</dbReference>
<dbReference type="Pfam" id="PF13459">
    <property type="entry name" value="Fer4_15"/>
    <property type="match status" value="1"/>
</dbReference>
<protein>
    <submittedName>
        <fullName evidence="9">Ferredoxin</fullName>
    </submittedName>
</protein>
<keyword evidence="7" id="KW-0003">3Fe-4S</keyword>
<feature type="domain" description="4Fe-4S ferredoxin-type" evidence="8">
    <location>
        <begin position="10"/>
        <end position="38"/>
    </location>
</feature>
<comment type="cofactor">
    <cofactor evidence="1">
        <name>[3Fe-4S] cluster</name>
        <dbReference type="ChEBI" id="CHEBI:21137"/>
    </cofactor>
</comment>
<name>A0ABU7LFP4_9NOCA</name>
<dbReference type="InterPro" id="IPR051269">
    <property type="entry name" value="Fe-S_cluster_ET"/>
</dbReference>
<proteinExistence type="predicted"/>
<keyword evidence="10" id="KW-1185">Reference proteome</keyword>
<evidence type="ECO:0000256" key="4">
    <source>
        <dbReference type="ARBA" id="ARBA00022982"/>
    </source>
</evidence>
<evidence type="ECO:0000256" key="2">
    <source>
        <dbReference type="ARBA" id="ARBA00022448"/>
    </source>
</evidence>